<accession>A0ABW4ELX3</accession>
<gene>
    <name evidence="1" type="ORF">ACFTOW_16210</name>
</gene>
<reference evidence="2" key="1">
    <citation type="journal article" date="2019" name="Int. J. Syst. Evol. Microbiol.">
        <title>The Global Catalogue of Microorganisms (GCM) 10K type strain sequencing project: providing services to taxonomists for standard genome sequencing and annotation.</title>
        <authorList>
            <consortium name="The Broad Institute Genomics Platform"/>
            <consortium name="The Broad Institute Genome Sequencing Center for Infectious Disease"/>
            <person name="Wu L."/>
            <person name="Ma J."/>
        </authorList>
    </citation>
    <scope>NUCLEOTIDE SEQUENCE [LARGE SCALE GENOMIC DNA]</scope>
    <source>
        <strain evidence="2">CGMCC 1.12477</strain>
    </source>
</reference>
<comment type="caution">
    <text evidence="1">The sequence shown here is derived from an EMBL/GenBank/DDBJ whole genome shotgun (WGS) entry which is preliminary data.</text>
</comment>
<protein>
    <submittedName>
        <fullName evidence="1">Uncharacterized protein</fullName>
    </submittedName>
</protein>
<dbReference type="EMBL" id="JBHUDD010000148">
    <property type="protein sequence ID" value="MFD1510929.1"/>
    <property type="molecule type" value="Genomic_DNA"/>
</dbReference>
<name>A0ABW4ELX3_9RHOB</name>
<evidence type="ECO:0000313" key="1">
    <source>
        <dbReference type="EMBL" id="MFD1510929.1"/>
    </source>
</evidence>
<organism evidence="1 2">
    <name type="scientific">Lacimonas salitolerans</name>
    <dbReference type="NCBI Taxonomy" id="1323750"/>
    <lineage>
        <taxon>Bacteria</taxon>
        <taxon>Pseudomonadati</taxon>
        <taxon>Pseudomonadota</taxon>
        <taxon>Alphaproteobacteria</taxon>
        <taxon>Rhodobacterales</taxon>
        <taxon>Paracoccaceae</taxon>
        <taxon>Lacimonas</taxon>
    </lineage>
</organism>
<proteinExistence type="predicted"/>
<keyword evidence="2" id="KW-1185">Reference proteome</keyword>
<dbReference type="Proteomes" id="UP001597186">
    <property type="component" value="Unassembled WGS sequence"/>
</dbReference>
<sequence>MDQVLSLEQVCPPSASLVPSGGNGTTGQRELSGRFQAFQEVVSRVQQQINDPVALGKLYNAFLHHTFAEGFNAKSLNTKSHSTPVMRLIQEANRQISTEQLEEFLNFRGEPYITQTDLVHYFQQSMRTNVETIRHKMLELGWNKVSVKWGSVDYNRVLWVGPGHSVQRGKVFAPDGTQTPIKEELEFDL</sequence>
<evidence type="ECO:0000313" key="2">
    <source>
        <dbReference type="Proteomes" id="UP001597186"/>
    </source>
</evidence>
<dbReference type="RefSeq" id="WP_379917597.1">
    <property type="nucleotide sequence ID" value="NZ_JBHUDD010000148.1"/>
</dbReference>